<dbReference type="AlphaFoldDB" id="A0A7G9GEB6"/>
<dbReference type="KEGG" id="whj:H9Q79_02310"/>
<name>A0A7G9GEB6_9FIRM</name>
<dbReference type="Proteomes" id="UP000515860">
    <property type="component" value="Chromosome"/>
</dbReference>
<dbReference type="Pfam" id="PF12652">
    <property type="entry name" value="CotJB"/>
    <property type="match status" value="1"/>
</dbReference>
<evidence type="ECO:0000313" key="3">
    <source>
        <dbReference type="Proteomes" id="UP000515860"/>
    </source>
</evidence>
<dbReference type="RefSeq" id="WP_118642364.1">
    <property type="nucleotide sequence ID" value="NZ_CP060635.1"/>
</dbReference>
<protein>
    <submittedName>
        <fullName evidence="2">Spore coat protein CotJB</fullName>
    </submittedName>
</protein>
<reference evidence="2 3" key="1">
    <citation type="submission" date="2020-08" db="EMBL/GenBank/DDBJ databases">
        <authorList>
            <person name="Liu C."/>
            <person name="Sun Q."/>
        </authorList>
    </citation>
    <scope>NUCLEOTIDE SEQUENCE [LARGE SCALE GENOMIC DNA]</scope>
    <source>
        <strain evidence="2 3">NSJ-29</strain>
    </source>
</reference>
<feature type="domain" description="Protein CotJB" evidence="1">
    <location>
        <begin position="9"/>
        <end position="86"/>
    </location>
</feature>
<keyword evidence="2" id="KW-0946">Virion</keyword>
<organism evidence="2 3">
    <name type="scientific">Wansuia hejianensis</name>
    <dbReference type="NCBI Taxonomy" id="2763667"/>
    <lineage>
        <taxon>Bacteria</taxon>
        <taxon>Bacillati</taxon>
        <taxon>Bacillota</taxon>
        <taxon>Clostridia</taxon>
        <taxon>Lachnospirales</taxon>
        <taxon>Lachnospiraceae</taxon>
        <taxon>Wansuia</taxon>
    </lineage>
</organism>
<gene>
    <name evidence="2" type="ORF">H9Q79_02310</name>
</gene>
<evidence type="ECO:0000313" key="2">
    <source>
        <dbReference type="EMBL" id="QNM09148.1"/>
    </source>
</evidence>
<keyword evidence="3" id="KW-1185">Reference proteome</keyword>
<dbReference type="InterPro" id="IPR024207">
    <property type="entry name" value="CotJB_dom"/>
</dbReference>
<proteinExistence type="predicted"/>
<dbReference type="EMBL" id="CP060635">
    <property type="protein sequence ID" value="QNM09148.1"/>
    <property type="molecule type" value="Genomic_DNA"/>
</dbReference>
<keyword evidence="2" id="KW-0167">Capsid protein</keyword>
<sequence length="94" mass="11062">MMQNKMSKEQLLCWINQVSFAVSDMILFLDTHPEDEEARAYFEEKSALRNEALDEYAHCYGPLTIDTANDTCSRSWEWVNQPWPWELNKKGGCR</sequence>
<evidence type="ECO:0000259" key="1">
    <source>
        <dbReference type="Pfam" id="PF12652"/>
    </source>
</evidence>
<accession>A0A7G9GEB6</accession>